<dbReference type="InterPro" id="IPR041879">
    <property type="entry name" value="YvgL-like_PBP2"/>
</dbReference>
<dbReference type="PIRSF" id="PIRSF004846">
    <property type="entry name" value="ModA"/>
    <property type="match status" value="1"/>
</dbReference>
<protein>
    <submittedName>
        <fullName evidence="5">Molybdate ABC transporter substrate-binding protein</fullName>
    </submittedName>
</protein>
<sequence length="281" mass="29721">MVVSCRIRPRSARVAGALLLVLLAAGGVTACQAAPSSPGPVPGQDAAAARPVEVLVSAAASLQDALREAMADFDRDHPAIHVRFNFGSSGALAQQIEAGAPADVFIAAGQQPMDRLVEKGLVDRDAVRVLARNRIVLIVPRGEAGRVRGWLDLTAEEVRRIAIGDPAHVPAGQYGRQVLEHLGLWARVNAKLVLDQDVREVLHHVAAGEAQAGIVYQTDAATSDRVAVVAEAPPGSHRPVVYPMAVLEDSRHPAEAAAVVEFLLSARSQAVLQRHGFLPPR</sequence>
<comment type="similarity">
    <text evidence="1">Belongs to the bacterial solute-binding protein ModA family.</text>
</comment>
<evidence type="ECO:0000313" key="6">
    <source>
        <dbReference type="Proteomes" id="UP001304683"/>
    </source>
</evidence>
<gene>
    <name evidence="5" type="primary">modA</name>
    <name evidence="5" type="ORF">Q5761_10735</name>
</gene>
<dbReference type="PANTHER" id="PTHR30632:SF0">
    <property type="entry name" value="SULFATE-BINDING PROTEIN"/>
    <property type="match status" value="1"/>
</dbReference>
<dbReference type="EMBL" id="CP132508">
    <property type="protein sequence ID" value="WPD18824.1"/>
    <property type="molecule type" value="Genomic_DNA"/>
</dbReference>
<feature type="chain" id="PRO_5045348456" evidence="4">
    <location>
        <begin position="34"/>
        <end position="281"/>
    </location>
</feature>
<keyword evidence="6" id="KW-1185">Reference proteome</keyword>
<dbReference type="RefSeq" id="WP_318750596.1">
    <property type="nucleotide sequence ID" value="NZ_CP132508.1"/>
</dbReference>
<evidence type="ECO:0000256" key="1">
    <source>
        <dbReference type="ARBA" id="ARBA00009175"/>
    </source>
</evidence>
<dbReference type="InterPro" id="IPR050682">
    <property type="entry name" value="ModA/WtpA"/>
</dbReference>
<dbReference type="InterPro" id="IPR005950">
    <property type="entry name" value="ModA"/>
</dbReference>
<organism evidence="5 6">
    <name type="scientific">Thermaerobacter composti</name>
    <dbReference type="NCBI Taxonomy" id="554949"/>
    <lineage>
        <taxon>Bacteria</taxon>
        <taxon>Bacillati</taxon>
        <taxon>Bacillota</taxon>
        <taxon>Clostridia</taxon>
        <taxon>Eubacteriales</taxon>
        <taxon>Clostridiales Family XVII. Incertae Sedis</taxon>
        <taxon>Thermaerobacter</taxon>
    </lineage>
</organism>
<dbReference type="Pfam" id="PF13531">
    <property type="entry name" value="SBP_bac_11"/>
    <property type="match status" value="1"/>
</dbReference>
<evidence type="ECO:0000313" key="5">
    <source>
        <dbReference type="EMBL" id="WPD18824.1"/>
    </source>
</evidence>
<dbReference type="SUPFAM" id="SSF53850">
    <property type="entry name" value="Periplasmic binding protein-like II"/>
    <property type="match status" value="1"/>
</dbReference>
<keyword evidence="2" id="KW-0479">Metal-binding</keyword>
<dbReference type="PROSITE" id="PS51257">
    <property type="entry name" value="PROKAR_LIPOPROTEIN"/>
    <property type="match status" value="1"/>
</dbReference>
<evidence type="ECO:0000256" key="3">
    <source>
        <dbReference type="ARBA" id="ARBA00022729"/>
    </source>
</evidence>
<evidence type="ECO:0000256" key="4">
    <source>
        <dbReference type="SAM" id="SignalP"/>
    </source>
</evidence>
<accession>A0ABZ0QMW7</accession>
<feature type="signal peptide" evidence="4">
    <location>
        <begin position="1"/>
        <end position="33"/>
    </location>
</feature>
<dbReference type="Gene3D" id="3.40.190.10">
    <property type="entry name" value="Periplasmic binding protein-like II"/>
    <property type="match status" value="2"/>
</dbReference>
<evidence type="ECO:0000256" key="2">
    <source>
        <dbReference type="ARBA" id="ARBA00022723"/>
    </source>
</evidence>
<dbReference type="NCBIfam" id="TIGR01256">
    <property type="entry name" value="modA"/>
    <property type="match status" value="1"/>
</dbReference>
<proteinExistence type="inferred from homology"/>
<dbReference type="Proteomes" id="UP001304683">
    <property type="component" value="Chromosome"/>
</dbReference>
<dbReference type="CDD" id="cd13537">
    <property type="entry name" value="PBP2_YvgL_like"/>
    <property type="match status" value="1"/>
</dbReference>
<reference evidence="5 6" key="1">
    <citation type="submission" date="2023-08" db="EMBL/GenBank/DDBJ databases">
        <title>Genome sequence of Thermaerobacter compostii strain Ins1, a spore-forming filamentous bacterium isolated from a deep geothermal reservoir.</title>
        <authorList>
            <person name="Bregnard D."/>
            <person name="Gonzalez D."/>
            <person name="Junier P."/>
        </authorList>
    </citation>
    <scope>NUCLEOTIDE SEQUENCE [LARGE SCALE GENOMIC DNA]</scope>
    <source>
        <strain evidence="5 6">Ins1</strain>
    </source>
</reference>
<name>A0ABZ0QMW7_9FIRM</name>
<dbReference type="PANTHER" id="PTHR30632">
    <property type="entry name" value="MOLYBDATE-BINDING PERIPLASMIC PROTEIN"/>
    <property type="match status" value="1"/>
</dbReference>
<keyword evidence="3 4" id="KW-0732">Signal</keyword>